<dbReference type="EMBL" id="DWYZ01000067">
    <property type="protein sequence ID" value="HJB27734.1"/>
    <property type="molecule type" value="Genomic_DNA"/>
</dbReference>
<name>A0A9D2RVR0_9FIRM</name>
<evidence type="ECO:0000313" key="2">
    <source>
        <dbReference type="Proteomes" id="UP000823842"/>
    </source>
</evidence>
<gene>
    <name evidence="1" type="ORF">IAA06_02945</name>
</gene>
<reference evidence="1" key="1">
    <citation type="journal article" date="2021" name="PeerJ">
        <title>Extensive microbial diversity within the chicken gut microbiome revealed by metagenomics and culture.</title>
        <authorList>
            <person name="Gilroy R."/>
            <person name="Ravi A."/>
            <person name="Getino M."/>
            <person name="Pursley I."/>
            <person name="Horton D.L."/>
            <person name="Alikhan N.F."/>
            <person name="Baker D."/>
            <person name="Gharbi K."/>
            <person name="Hall N."/>
            <person name="Watson M."/>
            <person name="Adriaenssens E.M."/>
            <person name="Foster-Nyarko E."/>
            <person name="Jarju S."/>
            <person name="Secka A."/>
            <person name="Antonio M."/>
            <person name="Oren A."/>
            <person name="Chaudhuri R.R."/>
            <person name="La Ragione R."/>
            <person name="Hildebrand F."/>
            <person name="Pallen M.J."/>
        </authorList>
    </citation>
    <scope>NUCLEOTIDE SEQUENCE</scope>
    <source>
        <strain evidence="1">ChiSjej1B19-5720</strain>
    </source>
</reference>
<feature type="non-terminal residue" evidence="1">
    <location>
        <position position="279"/>
    </location>
</feature>
<dbReference type="Proteomes" id="UP000823842">
    <property type="component" value="Unassembled WGS sequence"/>
</dbReference>
<proteinExistence type="predicted"/>
<dbReference type="AlphaFoldDB" id="A0A9D2RVR0"/>
<evidence type="ECO:0000313" key="1">
    <source>
        <dbReference type="EMBL" id="HJB27734.1"/>
    </source>
</evidence>
<protein>
    <submittedName>
        <fullName evidence="1">Uncharacterized protein</fullName>
    </submittedName>
</protein>
<reference evidence="1" key="2">
    <citation type="submission" date="2021-04" db="EMBL/GenBank/DDBJ databases">
        <authorList>
            <person name="Gilroy R."/>
        </authorList>
    </citation>
    <scope>NUCLEOTIDE SEQUENCE</scope>
    <source>
        <strain evidence="1">ChiSjej1B19-5720</strain>
    </source>
</reference>
<comment type="caution">
    <text evidence="1">The sequence shown here is derived from an EMBL/GenBank/DDBJ whole genome shotgun (WGS) entry which is preliminary data.</text>
</comment>
<accession>A0A9D2RVR0</accession>
<organism evidence="1 2">
    <name type="scientific">Candidatus Blautia faecavium</name>
    <dbReference type="NCBI Taxonomy" id="2838487"/>
    <lineage>
        <taxon>Bacteria</taxon>
        <taxon>Bacillati</taxon>
        <taxon>Bacillota</taxon>
        <taxon>Clostridia</taxon>
        <taxon>Lachnospirales</taxon>
        <taxon>Lachnospiraceae</taxon>
        <taxon>Blautia</taxon>
    </lineage>
</organism>
<sequence>MKKKILFGSLLFLCLCAGCSGEKVEKQSGEQKKAPNDRQAQLWEYEFPKEYVKQTGNTSFETEIVVDNQSGKNIFFQGSATLQKINPEILKEEIFKETSQAAEEHTINSTNYIGEEEELKIWQTPSGETLYYSSVNTSYTSPLFMHINQAFTLPETAAEDAGYSTTEEFEGFTRDHAYQKLAEILEKSGIHLPKEYICYTLPAALMAEREYVEDMEGNEDVSGKKKDWDSGDDTYYFVFQSRYCGLPSYHPFAYQITKDSLENSPVQAAVARDGLAYLS</sequence>